<keyword evidence="1" id="KW-0472">Membrane</keyword>
<evidence type="ECO:0000313" key="2">
    <source>
        <dbReference type="EMBL" id="CAB4150410.1"/>
    </source>
</evidence>
<accession>A0A6J5MZF9</accession>
<gene>
    <name evidence="2" type="ORF">UFOVP571_35</name>
</gene>
<proteinExistence type="predicted"/>
<organism evidence="2">
    <name type="scientific">uncultured Caudovirales phage</name>
    <dbReference type="NCBI Taxonomy" id="2100421"/>
    <lineage>
        <taxon>Viruses</taxon>
        <taxon>Duplodnaviria</taxon>
        <taxon>Heunggongvirae</taxon>
        <taxon>Uroviricota</taxon>
        <taxon>Caudoviricetes</taxon>
        <taxon>Peduoviridae</taxon>
        <taxon>Maltschvirus</taxon>
        <taxon>Maltschvirus maltsch</taxon>
    </lineage>
</organism>
<keyword evidence="1" id="KW-1133">Transmembrane helix</keyword>
<dbReference type="EMBL" id="LR796543">
    <property type="protein sequence ID" value="CAB4150410.1"/>
    <property type="molecule type" value="Genomic_DNA"/>
</dbReference>
<name>A0A6J5MZF9_9CAUD</name>
<evidence type="ECO:0000256" key="1">
    <source>
        <dbReference type="SAM" id="Phobius"/>
    </source>
</evidence>
<protein>
    <submittedName>
        <fullName evidence="2">Uncharacterized protein</fullName>
    </submittedName>
</protein>
<reference evidence="2" key="1">
    <citation type="submission" date="2020-04" db="EMBL/GenBank/DDBJ databases">
        <authorList>
            <person name="Chiriac C."/>
            <person name="Salcher M."/>
            <person name="Ghai R."/>
            <person name="Kavagutti S V."/>
        </authorList>
    </citation>
    <scope>NUCLEOTIDE SEQUENCE</scope>
</reference>
<sequence>MNIAIRLTRILIAIAVIATWVSVVYFVQKKLPNHREKKRQETQIEKLYRYRTYCLSGNDDAITADFNCENFKKEIEL</sequence>
<feature type="transmembrane region" description="Helical" evidence="1">
    <location>
        <begin position="6"/>
        <end position="27"/>
    </location>
</feature>
<keyword evidence="1" id="KW-0812">Transmembrane</keyword>